<name>A0A9J6E9S2_RHIMP</name>
<dbReference type="EMBL" id="JABSTU010000005">
    <property type="protein sequence ID" value="KAH8030848.1"/>
    <property type="molecule type" value="Genomic_DNA"/>
</dbReference>
<evidence type="ECO:0000256" key="1">
    <source>
        <dbReference type="SAM" id="MobiDB-lite"/>
    </source>
</evidence>
<evidence type="ECO:0000313" key="3">
    <source>
        <dbReference type="Proteomes" id="UP000821866"/>
    </source>
</evidence>
<comment type="caution">
    <text evidence="2">The sequence shown here is derived from an EMBL/GenBank/DDBJ whole genome shotgun (WGS) entry which is preliminary data.</text>
</comment>
<dbReference type="Proteomes" id="UP000821866">
    <property type="component" value="Chromosome 3"/>
</dbReference>
<gene>
    <name evidence="2" type="ORF">HPB51_011892</name>
</gene>
<keyword evidence="3" id="KW-1185">Reference proteome</keyword>
<organism evidence="2 3">
    <name type="scientific">Rhipicephalus microplus</name>
    <name type="common">Cattle tick</name>
    <name type="synonym">Boophilus microplus</name>
    <dbReference type="NCBI Taxonomy" id="6941"/>
    <lineage>
        <taxon>Eukaryota</taxon>
        <taxon>Metazoa</taxon>
        <taxon>Ecdysozoa</taxon>
        <taxon>Arthropoda</taxon>
        <taxon>Chelicerata</taxon>
        <taxon>Arachnida</taxon>
        <taxon>Acari</taxon>
        <taxon>Parasitiformes</taxon>
        <taxon>Ixodida</taxon>
        <taxon>Ixodoidea</taxon>
        <taxon>Ixodidae</taxon>
        <taxon>Rhipicephalinae</taxon>
        <taxon>Rhipicephalus</taxon>
        <taxon>Boophilus</taxon>
    </lineage>
</organism>
<feature type="region of interest" description="Disordered" evidence="1">
    <location>
        <begin position="1"/>
        <end position="39"/>
    </location>
</feature>
<reference evidence="2" key="1">
    <citation type="journal article" date="2020" name="Cell">
        <title>Large-Scale Comparative Analyses of Tick Genomes Elucidate Their Genetic Diversity and Vector Capacities.</title>
        <authorList>
            <consortium name="Tick Genome and Microbiome Consortium (TIGMIC)"/>
            <person name="Jia N."/>
            <person name="Wang J."/>
            <person name="Shi W."/>
            <person name="Du L."/>
            <person name="Sun Y."/>
            <person name="Zhan W."/>
            <person name="Jiang J.F."/>
            <person name="Wang Q."/>
            <person name="Zhang B."/>
            <person name="Ji P."/>
            <person name="Bell-Sakyi L."/>
            <person name="Cui X.M."/>
            <person name="Yuan T.T."/>
            <person name="Jiang B.G."/>
            <person name="Yang W.F."/>
            <person name="Lam T.T."/>
            <person name="Chang Q.C."/>
            <person name="Ding S.J."/>
            <person name="Wang X.J."/>
            <person name="Zhu J.G."/>
            <person name="Ruan X.D."/>
            <person name="Zhao L."/>
            <person name="Wei J.T."/>
            <person name="Ye R.Z."/>
            <person name="Que T.C."/>
            <person name="Du C.H."/>
            <person name="Zhou Y.H."/>
            <person name="Cheng J.X."/>
            <person name="Dai P.F."/>
            <person name="Guo W.B."/>
            <person name="Han X.H."/>
            <person name="Huang E.J."/>
            <person name="Li L.F."/>
            <person name="Wei W."/>
            <person name="Gao Y.C."/>
            <person name="Liu J.Z."/>
            <person name="Shao H.Z."/>
            <person name="Wang X."/>
            <person name="Wang C.C."/>
            <person name="Yang T.C."/>
            <person name="Huo Q.B."/>
            <person name="Li W."/>
            <person name="Chen H.Y."/>
            <person name="Chen S.E."/>
            <person name="Zhou L.G."/>
            <person name="Ni X.B."/>
            <person name="Tian J.H."/>
            <person name="Sheng Y."/>
            <person name="Liu T."/>
            <person name="Pan Y.S."/>
            <person name="Xia L.Y."/>
            <person name="Li J."/>
            <person name="Zhao F."/>
            <person name="Cao W.C."/>
        </authorList>
    </citation>
    <scope>NUCLEOTIDE SEQUENCE</scope>
    <source>
        <strain evidence="2">Rmic-2018</strain>
    </source>
</reference>
<dbReference type="AlphaFoldDB" id="A0A9J6E9S2"/>
<feature type="region of interest" description="Disordered" evidence="1">
    <location>
        <begin position="248"/>
        <end position="267"/>
    </location>
</feature>
<sequence>MHRKTAGIGDNDGESTSPHAVGYVPDWPPKCAKPPRGTETRSMYTKYDVQGTFVSSYVQKPHGPRVPTLLTPLNREVTFYDASSHDIRNQLADNAVEVPPYHKITRNGCLAVSVRTGDAASRLLELKCLAGVPCRVAIPRWYSGNVRKIFGVPVRYSECQLLKHFNGIGVIYVRHQVNHVHTTDGSLIVRPQLGIVLYFRPQCPTPGAGLARIGVIHTAALHSFADPVLVKQSRWIFQSQRNMFRYPKKVSPRQRQYTDKRPEATGSSTNKYMLEQEVKKGGAPNTRMVIKDGTAPLVIRSTDPGVSLSDISSKYIGRSLEEIAGERLSNAFFSNRGCLTAYVKSTSAFRRLRAITSLSGIPVKVRL</sequence>
<reference evidence="2" key="2">
    <citation type="submission" date="2021-09" db="EMBL/GenBank/DDBJ databases">
        <authorList>
            <person name="Jia N."/>
            <person name="Wang J."/>
            <person name="Shi W."/>
            <person name="Du L."/>
            <person name="Sun Y."/>
            <person name="Zhan W."/>
            <person name="Jiang J."/>
            <person name="Wang Q."/>
            <person name="Zhang B."/>
            <person name="Ji P."/>
            <person name="Sakyi L.B."/>
            <person name="Cui X."/>
            <person name="Yuan T."/>
            <person name="Jiang B."/>
            <person name="Yang W."/>
            <person name="Lam T.T.-Y."/>
            <person name="Chang Q."/>
            <person name="Ding S."/>
            <person name="Wang X."/>
            <person name="Zhu J."/>
            <person name="Ruan X."/>
            <person name="Zhao L."/>
            <person name="Wei J."/>
            <person name="Que T."/>
            <person name="Du C."/>
            <person name="Cheng J."/>
            <person name="Dai P."/>
            <person name="Han X."/>
            <person name="Huang E."/>
            <person name="Gao Y."/>
            <person name="Liu J."/>
            <person name="Shao H."/>
            <person name="Ye R."/>
            <person name="Li L."/>
            <person name="Wei W."/>
            <person name="Wang X."/>
            <person name="Wang C."/>
            <person name="Huo Q."/>
            <person name="Li W."/>
            <person name="Guo W."/>
            <person name="Chen H."/>
            <person name="Chen S."/>
            <person name="Zhou L."/>
            <person name="Zhou L."/>
            <person name="Ni X."/>
            <person name="Tian J."/>
            <person name="Zhou Y."/>
            <person name="Sheng Y."/>
            <person name="Liu T."/>
            <person name="Pan Y."/>
            <person name="Xia L."/>
            <person name="Li J."/>
            <person name="Zhao F."/>
            <person name="Cao W."/>
        </authorList>
    </citation>
    <scope>NUCLEOTIDE SEQUENCE</scope>
    <source>
        <strain evidence="2">Rmic-2018</strain>
        <tissue evidence="2">Larvae</tissue>
    </source>
</reference>
<evidence type="ECO:0000313" key="2">
    <source>
        <dbReference type="EMBL" id="KAH8030848.1"/>
    </source>
</evidence>
<accession>A0A9J6E9S2</accession>
<protein>
    <submittedName>
        <fullName evidence="2">Uncharacterized protein</fullName>
    </submittedName>
</protein>
<proteinExistence type="predicted"/>